<dbReference type="FunFam" id="3.30.200.20:FF:000179">
    <property type="entry name" value="SCY1 like pseudokinase 2"/>
    <property type="match status" value="1"/>
</dbReference>
<dbReference type="FunFam" id="1.25.10.10:FF:000189">
    <property type="entry name" value="SCY1-like pseudokinase 2"/>
    <property type="match status" value="1"/>
</dbReference>
<keyword evidence="5" id="KW-1185">Reference proteome</keyword>
<protein>
    <recommendedName>
        <fullName evidence="3">Protein kinase domain-containing protein</fullName>
    </recommendedName>
</protein>
<feature type="region of interest" description="Disordered" evidence="2">
    <location>
        <begin position="836"/>
        <end position="869"/>
    </location>
</feature>
<feature type="region of interest" description="Disordered" evidence="2">
    <location>
        <begin position="689"/>
        <end position="751"/>
    </location>
</feature>
<dbReference type="SUPFAM" id="SSF48371">
    <property type="entry name" value="ARM repeat"/>
    <property type="match status" value="1"/>
</dbReference>
<evidence type="ECO:0000259" key="3">
    <source>
        <dbReference type="PROSITE" id="PS50011"/>
    </source>
</evidence>
<evidence type="ECO:0000256" key="2">
    <source>
        <dbReference type="SAM" id="MobiDB-lite"/>
    </source>
</evidence>
<dbReference type="GO" id="GO:0004672">
    <property type="term" value="F:protein kinase activity"/>
    <property type="evidence" value="ECO:0007669"/>
    <property type="project" value="InterPro"/>
</dbReference>
<dbReference type="InterPro" id="IPR051177">
    <property type="entry name" value="CIK-Related_Protein"/>
</dbReference>
<dbReference type="CDD" id="cd14011">
    <property type="entry name" value="PK_SCY1_like"/>
    <property type="match status" value="1"/>
</dbReference>
<comment type="caution">
    <text evidence="4">The sequence shown here is derived from an EMBL/GenBank/DDBJ whole genome shotgun (WGS) entry which is preliminary data.</text>
</comment>
<dbReference type="PANTHER" id="PTHR12984">
    <property type="entry name" value="SCY1-RELATED S/T PROTEIN KINASE-LIKE"/>
    <property type="match status" value="1"/>
</dbReference>
<dbReference type="PROSITE" id="PS50011">
    <property type="entry name" value="PROTEIN_KINASE_DOM"/>
    <property type="match status" value="1"/>
</dbReference>
<dbReference type="Gene3D" id="1.25.10.10">
    <property type="entry name" value="Leucine-rich Repeat Variant"/>
    <property type="match status" value="1"/>
</dbReference>
<evidence type="ECO:0000256" key="1">
    <source>
        <dbReference type="ARBA" id="ARBA00038349"/>
    </source>
</evidence>
<dbReference type="Proteomes" id="UP000318571">
    <property type="component" value="Chromosome 3"/>
</dbReference>
<dbReference type="SUPFAM" id="SSF56112">
    <property type="entry name" value="Protein kinase-like (PK-like)"/>
    <property type="match status" value="1"/>
</dbReference>
<comment type="similarity">
    <text evidence="1">Belongs to the protein kinase superfamily.</text>
</comment>
<proteinExistence type="inferred from homology"/>
<accession>A0A553P7D0</accession>
<dbReference type="InterPro" id="IPR011009">
    <property type="entry name" value="Kinase-like_dom_sf"/>
</dbReference>
<evidence type="ECO:0000313" key="5">
    <source>
        <dbReference type="Proteomes" id="UP000318571"/>
    </source>
</evidence>
<organism evidence="4 5">
    <name type="scientific">Tigriopus californicus</name>
    <name type="common">Marine copepod</name>
    <dbReference type="NCBI Taxonomy" id="6832"/>
    <lineage>
        <taxon>Eukaryota</taxon>
        <taxon>Metazoa</taxon>
        <taxon>Ecdysozoa</taxon>
        <taxon>Arthropoda</taxon>
        <taxon>Crustacea</taxon>
        <taxon>Multicrustacea</taxon>
        <taxon>Hexanauplia</taxon>
        <taxon>Copepoda</taxon>
        <taxon>Harpacticoida</taxon>
        <taxon>Harpacticidae</taxon>
        <taxon>Tigriopus</taxon>
    </lineage>
</organism>
<dbReference type="EMBL" id="VCGU01000007">
    <property type="protein sequence ID" value="TRY73573.1"/>
    <property type="molecule type" value="Genomic_DNA"/>
</dbReference>
<dbReference type="InterPro" id="IPR016024">
    <property type="entry name" value="ARM-type_fold"/>
</dbReference>
<dbReference type="Pfam" id="PF00069">
    <property type="entry name" value="Pkinase"/>
    <property type="match status" value="1"/>
</dbReference>
<dbReference type="GO" id="GO:0005524">
    <property type="term" value="F:ATP binding"/>
    <property type="evidence" value="ECO:0007669"/>
    <property type="project" value="InterPro"/>
</dbReference>
<dbReference type="OrthoDB" id="79687at2759"/>
<dbReference type="AlphaFoldDB" id="A0A553P7D0"/>
<feature type="compositionally biased region" description="Polar residues" evidence="2">
    <location>
        <begin position="732"/>
        <end position="751"/>
    </location>
</feature>
<feature type="domain" description="Protein kinase" evidence="3">
    <location>
        <begin position="46"/>
        <end position="336"/>
    </location>
</feature>
<sequence length="869" mass="96346">MAFNMGALKGFANSLSNSVSSTVFSTYSAVKDVLPGNPVTREYEVGEHVASAGPGLIWKVFSGYKKSTKQAAAVFVLEKRILDRFERPERDYLLEVFRKAVSQLTRLRHPQILTVQHPLEESRDCLAFATEPIFCSLANVLGRTENMPSPVPPNIRDYKMFDVEIKYGLMQLSEGLAFLHDSVKMLHRNISPESIIVNHQGAWKIFGFDFCIPNTAPANQPPLWAFPEYNHGTSVEFGYPDMDFLAPEYALSGECKASADMFSVGMIAFTLYNTKPLFCNSGNWGIYKKHAQELRSLRESNLQLIPPDLKEYLKLLLNVTPELRPDAAQFAKIGFFDDIGVKTLNNLDSQFQWDNLQKSQFYKGLPVIIPKLPHRVALHRVVPCLSKEFVNPPMVPFVLPGVLQIAEEASKPDFEAYILPDLKKVMRLTEPVQILLIFMQRMELLLAKTPPTDVKNDVLPMIYRALESDASQIQELCLSIIPGFAGLLDYQAMKNALLPRIKKLCISTTLLSVRVNCLICIGKLLTTLDKWLVIDEILPMMQQIPSREPAVIMGITGVYKLAFTDDKLGLTKEVIAAKVLPFLFPLSIENGLTLPQYNVIMTLIRQMIAKVEEEHSAKLEQLTSLQNEQRSALQISMSENTQVRPDQLIANPSGSASAMDDMFSGLGLGSYVQKKDTGAIATGLMSSYSPDMSKNTGQQGQAKAMSLEEKRRLAQQSENIKKLDHQPRLSPAPTSMSPRISSTGSSGKDLTSSLMERNLTQMKSSQSLTQFPTTTPNYGQMSSFNSTMMSSNNQSDWGMAKPSQASKPDLSAFDSLLTPMASGQKQSMNSMLSPMGMMSGPRSGQGMPGMTTNLGVKPLSPNDISDLLS</sequence>
<feature type="compositionally biased region" description="Low complexity" evidence="2">
    <location>
        <begin position="836"/>
        <end position="850"/>
    </location>
</feature>
<dbReference type="PANTHER" id="PTHR12984:SF6">
    <property type="entry name" value="SCY1-LIKE PROTEIN 2"/>
    <property type="match status" value="1"/>
</dbReference>
<dbReference type="InterPro" id="IPR011989">
    <property type="entry name" value="ARM-like"/>
</dbReference>
<dbReference type="Gene3D" id="3.30.200.20">
    <property type="entry name" value="Phosphorylase Kinase, domain 1"/>
    <property type="match status" value="1"/>
</dbReference>
<feature type="compositionally biased region" description="Polar residues" evidence="2">
    <location>
        <begin position="689"/>
        <end position="701"/>
    </location>
</feature>
<dbReference type="SMART" id="SM00220">
    <property type="entry name" value="S_TKc"/>
    <property type="match status" value="1"/>
</dbReference>
<reference evidence="4 5" key="1">
    <citation type="journal article" date="2018" name="Nat. Ecol. Evol.">
        <title>Genomic signatures of mitonuclear coevolution across populations of Tigriopus californicus.</title>
        <authorList>
            <person name="Barreto F.S."/>
            <person name="Watson E.T."/>
            <person name="Lima T.G."/>
            <person name="Willett C.S."/>
            <person name="Edmands S."/>
            <person name="Li W."/>
            <person name="Burton R.S."/>
        </authorList>
    </citation>
    <scope>NUCLEOTIDE SEQUENCE [LARGE SCALE GENOMIC DNA]</scope>
    <source>
        <strain evidence="4 5">San Diego</strain>
    </source>
</reference>
<gene>
    <name evidence="4" type="ORF">TCAL_01592</name>
</gene>
<evidence type="ECO:0000313" key="4">
    <source>
        <dbReference type="EMBL" id="TRY73573.1"/>
    </source>
</evidence>
<name>A0A553P7D0_TIGCA</name>
<dbReference type="Gene3D" id="1.10.510.10">
    <property type="entry name" value="Transferase(Phosphotransferase) domain 1"/>
    <property type="match status" value="1"/>
</dbReference>
<dbReference type="InterPro" id="IPR000719">
    <property type="entry name" value="Prot_kinase_dom"/>
</dbReference>
<dbReference type="OMA" id="MAHKCIP"/>